<reference evidence="2 3" key="1">
    <citation type="submission" date="2024-01" db="EMBL/GenBank/DDBJ databases">
        <title>Genome assemblies of Stephania.</title>
        <authorList>
            <person name="Yang L."/>
        </authorList>
    </citation>
    <scope>NUCLEOTIDE SEQUENCE [LARGE SCALE GENOMIC DNA]</scope>
    <source>
        <strain evidence="2">JXDWG</strain>
        <tissue evidence="2">Leaf</tissue>
    </source>
</reference>
<dbReference type="AlphaFoldDB" id="A0AAP0P2I8"/>
<evidence type="ECO:0000256" key="1">
    <source>
        <dbReference type="SAM" id="MobiDB-lite"/>
    </source>
</evidence>
<sequence length="135" mass="14924">MEDAGEEKRCLKAAARQLQRCRQMRGSGGGTTAVMAQQRRARERSGWRMATRGERRGATARWRVAGPIDPRRDNNGGQGVVTSTKLDDAMDHMDFGVETFIEGHGEVYVNSYLDAVDISQLSVRWGHLSGSVDIS</sequence>
<feature type="compositionally biased region" description="Basic and acidic residues" evidence="1">
    <location>
        <begin position="43"/>
        <end position="57"/>
    </location>
</feature>
<comment type="caution">
    <text evidence="2">The sequence shown here is derived from an EMBL/GenBank/DDBJ whole genome shotgun (WGS) entry which is preliminary data.</text>
</comment>
<proteinExistence type="predicted"/>
<feature type="region of interest" description="Disordered" evidence="1">
    <location>
        <begin position="23"/>
        <end position="82"/>
    </location>
</feature>
<keyword evidence="3" id="KW-1185">Reference proteome</keyword>
<name>A0AAP0P2I8_9MAGN</name>
<evidence type="ECO:0000313" key="2">
    <source>
        <dbReference type="EMBL" id="KAK9125111.1"/>
    </source>
</evidence>
<organism evidence="2 3">
    <name type="scientific">Stephania cephalantha</name>
    <dbReference type="NCBI Taxonomy" id="152367"/>
    <lineage>
        <taxon>Eukaryota</taxon>
        <taxon>Viridiplantae</taxon>
        <taxon>Streptophyta</taxon>
        <taxon>Embryophyta</taxon>
        <taxon>Tracheophyta</taxon>
        <taxon>Spermatophyta</taxon>
        <taxon>Magnoliopsida</taxon>
        <taxon>Ranunculales</taxon>
        <taxon>Menispermaceae</taxon>
        <taxon>Menispermoideae</taxon>
        <taxon>Cissampelideae</taxon>
        <taxon>Stephania</taxon>
    </lineage>
</organism>
<dbReference type="Proteomes" id="UP001419268">
    <property type="component" value="Unassembled WGS sequence"/>
</dbReference>
<evidence type="ECO:0000313" key="3">
    <source>
        <dbReference type="Proteomes" id="UP001419268"/>
    </source>
</evidence>
<gene>
    <name evidence="2" type="ORF">Scep_013957</name>
</gene>
<protein>
    <submittedName>
        <fullName evidence="2">Uncharacterized protein</fullName>
    </submittedName>
</protein>
<dbReference type="EMBL" id="JBBNAG010000006">
    <property type="protein sequence ID" value="KAK9125111.1"/>
    <property type="molecule type" value="Genomic_DNA"/>
</dbReference>
<accession>A0AAP0P2I8</accession>